<evidence type="ECO:0000256" key="1">
    <source>
        <dbReference type="ARBA" id="ARBA00001947"/>
    </source>
</evidence>
<dbReference type="InterPro" id="IPR036990">
    <property type="entry name" value="M14A-like_propep"/>
</dbReference>
<dbReference type="PROSITE" id="PS00132">
    <property type="entry name" value="CARBOXYPEPT_ZN_1"/>
    <property type="match status" value="1"/>
</dbReference>
<sequence length="390" mass="44947">MRLLWICICASIISSVTSSLTFHGHKVIQVQLETEEHVKLIKRMDKEFQFDFWHPDSSSRIAPKMTVDLHIHANHTDNILQRLKLNNIQFEILFHDLQTGIEAQLDNRRFHKSKKHSYMKYNDWETIAKWMSTMASKHSDLVSQLKIGETYEGRPMYVLRVGQSSPAGPAIFMDCGIHAREWISPAFCQWFVRELVSGYSKDEETKKLLTNLNFYILPVLNVDGYVHTWTKDRMWRKSRSPTSDCNCFGADLNRNFNISWCDIGASDEPCSEIYCGESAQSEIEALNVANFILSNLKSIKAYISIHAYAQMILYPYSYTYDLAPNTKELELHQNYTVCIKLNMSMDPPHPPFIPLPDPLMTGPTHKESSTPLPLNSGIRVITAFSFPRNR</sequence>
<dbReference type="Gene3D" id="3.40.630.10">
    <property type="entry name" value="Zn peptidases"/>
    <property type="match status" value="1"/>
</dbReference>
<dbReference type="InterPro" id="IPR003146">
    <property type="entry name" value="M14A_act_pep"/>
</dbReference>
<dbReference type="InterPro" id="IPR057246">
    <property type="entry name" value="CARBOXYPEPT_ZN_1"/>
</dbReference>
<feature type="domain" description="Peptidase M14" evidence="13">
    <location>
        <begin position="120"/>
        <end position="390"/>
    </location>
</feature>
<keyword evidence="8" id="KW-0862">Zinc</keyword>
<keyword evidence="15" id="KW-1185">Reference proteome</keyword>
<dbReference type="PANTHER" id="PTHR11705">
    <property type="entry name" value="PROTEASE FAMILY M14 CARBOXYPEPTIDASE A,B"/>
    <property type="match status" value="1"/>
</dbReference>
<dbReference type="SMART" id="SM00631">
    <property type="entry name" value="Zn_pept"/>
    <property type="match status" value="1"/>
</dbReference>
<dbReference type="GO" id="GO:0008270">
    <property type="term" value="F:zinc ion binding"/>
    <property type="evidence" value="ECO:0007669"/>
    <property type="project" value="InterPro"/>
</dbReference>
<accession>A0AAV7C900</accession>
<evidence type="ECO:0000256" key="11">
    <source>
        <dbReference type="PROSITE-ProRule" id="PRU01379"/>
    </source>
</evidence>
<keyword evidence="7" id="KW-0378">Hydrolase</keyword>
<dbReference type="GO" id="GO:0005615">
    <property type="term" value="C:extracellular space"/>
    <property type="evidence" value="ECO:0007669"/>
    <property type="project" value="TreeGrafter"/>
</dbReference>
<evidence type="ECO:0000256" key="12">
    <source>
        <dbReference type="SAM" id="SignalP"/>
    </source>
</evidence>
<dbReference type="GO" id="GO:0004181">
    <property type="term" value="F:metallocarboxypeptidase activity"/>
    <property type="evidence" value="ECO:0007669"/>
    <property type="project" value="InterPro"/>
</dbReference>
<dbReference type="Pfam" id="PF00246">
    <property type="entry name" value="Peptidase_M14"/>
    <property type="match status" value="1"/>
</dbReference>
<dbReference type="Proteomes" id="UP000824782">
    <property type="component" value="Unassembled WGS sequence"/>
</dbReference>
<evidence type="ECO:0000313" key="14">
    <source>
        <dbReference type="EMBL" id="KAG8580868.1"/>
    </source>
</evidence>
<keyword evidence="4" id="KW-0645">Protease</keyword>
<dbReference type="Pfam" id="PF02244">
    <property type="entry name" value="Propep_M14"/>
    <property type="match status" value="1"/>
</dbReference>
<organism evidence="14 15">
    <name type="scientific">Engystomops pustulosus</name>
    <name type="common">Tungara frog</name>
    <name type="synonym">Physalaemus pustulosus</name>
    <dbReference type="NCBI Taxonomy" id="76066"/>
    <lineage>
        <taxon>Eukaryota</taxon>
        <taxon>Metazoa</taxon>
        <taxon>Chordata</taxon>
        <taxon>Craniata</taxon>
        <taxon>Vertebrata</taxon>
        <taxon>Euteleostomi</taxon>
        <taxon>Amphibia</taxon>
        <taxon>Batrachia</taxon>
        <taxon>Anura</taxon>
        <taxon>Neobatrachia</taxon>
        <taxon>Hyloidea</taxon>
        <taxon>Leptodactylidae</taxon>
        <taxon>Leiuperinae</taxon>
        <taxon>Engystomops</taxon>
    </lineage>
</organism>
<dbReference type="InterPro" id="IPR057247">
    <property type="entry name" value="CARBOXYPEPT_ZN_2"/>
</dbReference>
<dbReference type="GO" id="GO:0006508">
    <property type="term" value="P:proteolysis"/>
    <property type="evidence" value="ECO:0007669"/>
    <property type="project" value="UniProtKB-KW"/>
</dbReference>
<comment type="cofactor">
    <cofactor evidence="1">
        <name>Zn(2+)</name>
        <dbReference type="ChEBI" id="CHEBI:29105"/>
    </cofactor>
</comment>
<evidence type="ECO:0000256" key="8">
    <source>
        <dbReference type="ARBA" id="ARBA00022833"/>
    </source>
</evidence>
<evidence type="ECO:0000256" key="6">
    <source>
        <dbReference type="ARBA" id="ARBA00022729"/>
    </source>
</evidence>
<gene>
    <name evidence="14" type="ORF">GDO81_007448</name>
</gene>
<keyword evidence="6 12" id="KW-0732">Signal</keyword>
<dbReference type="AlphaFoldDB" id="A0AAV7C900"/>
<name>A0AAV7C900_ENGPU</name>
<evidence type="ECO:0000259" key="13">
    <source>
        <dbReference type="PROSITE" id="PS52035"/>
    </source>
</evidence>
<dbReference type="PROSITE" id="PS00133">
    <property type="entry name" value="CARBOXYPEPT_ZN_2"/>
    <property type="match status" value="1"/>
</dbReference>
<dbReference type="FunFam" id="3.40.630.10:FF:000084">
    <property type="entry name" value="Carboxypeptidase B2"/>
    <property type="match status" value="1"/>
</dbReference>
<dbReference type="PANTHER" id="PTHR11705:SF150">
    <property type="entry name" value="CARBOXYPEPTIDASE A3"/>
    <property type="match status" value="1"/>
</dbReference>
<keyword evidence="10" id="KW-1015">Disulfide bond</keyword>
<dbReference type="SUPFAM" id="SSF54897">
    <property type="entry name" value="Protease propeptides/inhibitors"/>
    <property type="match status" value="1"/>
</dbReference>
<comment type="caution">
    <text evidence="11">Lacks conserved residue(s) required for the propagation of feature annotation.</text>
</comment>
<protein>
    <recommendedName>
        <fullName evidence="13">Peptidase M14 domain-containing protein</fullName>
    </recommendedName>
</protein>
<feature type="signal peptide" evidence="12">
    <location>
        <begin position="1"/>
        <end position="18"/>
    </location>
</feature>
<keyword evidence="3" id="KW-0121">Carboxypeptidase</keyword>
<evidence type="ECO:0000256" key="2">
    <source>
        <dbReference type="ARBA" id="ARBA00005988"/>
    </source>
</evidence>
<evidence type="ECO:0000256" key="10">
    <source>
        <dbReference type="ARBA" id="ARBA00023157"/>
    </source>
</evidence>
<comment type="caution">
    <text evidence="14">The sequence shown here is derived from an EMBL/GenBank/DDBJ whole genome shotgun (WGS) entry which is preliminary data.</text>
</comment>
<keyword evidence="5" id="KW-0479">Metal-binding</keyword>
<evidence type="ECO:0000256" key="9">
    <source>
        <dbReference type="ARBA" id="ARBA00023049"/>
    </source>
</evidence>
<reference evidence="14" key="1">
    <citation type="thesis" date="2020" institute="ProQuest LLC" country="789 East Eisenhower Parkway, Ann Arbor, MI, USA">
        <title>Comparative Genomics and Chromosome Evolution.</title>
        <authorList>
            <person name="Mudd A.B."/>
        </authorList>
    </citation>
    <scope>NUCLEOTIDE SEQUENCE</scope>
    <source>
        <strain evidence="14">237g6f4</strain>
        <tissue evidence="14">Blood</tissue>
    </source>
</reference>
<dbReference type="InterPro" id="IPR000834">
    <property type="entry name" value="Peptidase_M14"/>
</dbReference>
<evidence type="ECO:0000256" key="4">
    <source>
        <dbReference type="ARBA" id="ARBA00022670"/>
    </source>
</evidence>
<dbReference type="PRINTS" id="PR00765">
    <property type="entry name" value="CRBOXYPTASEA"/>
</dbReference>
<dbReference type="Gene3D" id="3.30.70.340">
    <property type="entry name" value="Metallocarboxypeptidase-like"/>
    <property type="match status" value="1"/>
</dbReference>
<dbReference type="FunFam" id="3.30.70.340:FF:000002">
    <property type="entry name" value="Carboxypeptidase A"/>
    <property type="match status" value="1"/>
</dbReference>
<feature type="chain" id="PRO_5043933344" description="Peptidase M14 domain-containing protein" evidence="12">
    <location>
        <begin position="19"/>
        <end position="390"/>
    </location>
</feature>
<dbReference type="PROSITE" id="PS52035">
    <property type="entry name" value="PEPTIDASE_M14"/>
    <property type="match status" value="1"/>
</dbReference>
<dbReference type="SUPFAM" id="SSF53187">
    <property type="entry name" value="Zn-dependent exopeptidases"/>
    <property type="match status" value="1"/>
</dbReference>
<dbReference type="EMBL" id="WNYA01000003">
    <property type="protein sequence ID" value="KAG8580868.1"/>
    <property type="molecule type" value="Genomic_DNA"/>
</dbReference>
<comment type="similarity">
    <text evidence="2 11">Belongs to the peptidase M14 family.</text>
</comment>
<evidence type="ECO:0000256" key="5">
    <source>
        <dbReference type="ARBA" id="ARBA00022723"/>
    </source>
</evidence>
<evidence type="ECO:0000313" key="15">
    <source>
        <dbReference type="Proteomes" id="UP000824782"/>
    </source>
</evidence>
<keyword evidence="9" id="KW-0482">Metalloprotease</keyword>
<evidence type="ECO:0000256" key="7">
    <source>
        <dbReference type="ARBA" id="ARBA00022801"/>
    </source>
</evidence>
<evidence type="ECO:0000256" key="3">
    <source>
        <dbReference type="ARBA" id="ARBA00022645"/>
    </source>
</evidence>
<proteinExistence type="inferred from homology"/>